<reference evidence="2" key="1">
    <citation type="journal article" date="2021" name="G3 (Bethesda)">
        <title>Chromosome assembled and annotated genome sequence of Aspergillus flavus NRRL 3357.</title>
        <authorList>
            <person name="Skerker J.M."/>
            <person name="Pianalto K.M."/>
            <person name="Mondo S.J."/>
            <person name="Yang K."/>
            <person name="Arkin A.P."/>
            <person name="Keller N.P."/>
            <person name="Grigoriev I.V."/>
            <person name="Louise Glass N.L."/>
        </authorList>
    </citation>
    <scope>NUCLEOTIDE SEQUENCE [LARGE SCALE GENOMIC DNA]</scope>
    <source>
        <strain evidence="2">ATCC 200026 / FGSC A1120 / IAM 13836 / NRRL 3357 / JCM 12722 / SRRC 167</strain>
    </source>
</reference>
<accession>A0A7U2N2N1</accession>
<sequence length="70" mass="7749">MSDGNRSGNVLSDYRQYLQDKSGAGSTLGLVLDLSCRKGISTRHWEAMVILLSQHHIRSGGIRSYVVHYG</sequence>
<evidence type="ECO:0000313" key="2">
    <source>
        <dbReference type="Proteomes" id="UP000596276"/>
    </source>
</evidence>
<dbReference type="Proteomes" id="UP000596276">
    <property type="component" value="Chromosome 6"/>
</dbReference>
<dbReference type="AlphaFoldDB" id="A0A7U2N2N1"/>
<organism evidence="1 2">
    <name type="scientific">Aspergillus flavus (strain ATCC 200026 / FGSC A1120 / IAM 13836 / NRRL 3357 / JCM 12722 / SRRC 167)</name>
    <dbReference type="NCBI Taxonomy" id="332952"/>
    <lineage>
        <taxon>Eukaryota</taxon>
        <taxon>Fungi</taxon>
        <taxon>Dikarya</taxon>
        <taxon>Ascomycota</taxon>
        <taxon>Pezizomycotina</taxon>
        <taxon>Eurotiomycetes</taxon>
        <taxon>Eurotiomycetidae</taxon>
        <taxon>Eurotiales</taxon>
        <taxon>Aspergillaceae</taxon>
        <taxon>Aspergillus</taxon>
        <taxon>Aspergillus subgen. Circumdati</taxon>
    </lineage>
</organism>
<protein>
    <submittedName>
        <fullName evidence="1">Uncharacterized protein</fullName>
    </submittedName>
</protein>
<dbReference type="EMBL" id="CP044623">
    <property type="protein sequence ID" value="QRD94403.1"/>
    <property type="molecule type" value="Genomic_DNA"/>
</dbReference>
<name>A0A7U2N2N1_ASPFN</name>
<dbReference type="VEuPathDB" id="FungiDB:F9C07_11883"/>
<evidence type="ECO:0000313" key="1">
    <source>
        <dbReference type="EMBL" id="QRD94403.1"/>
    </source>
</evidence>
<proteinExistence type="predicted"/>
<keyword evidence="2" id="KW-1185">Reference proteome</keyword>
<gene>
    <name evidence="1" type="ORF">F9C07_11883</name>
</gene>